<evidence type="ECO:0000313" key="2">
    <source>
        <dbReference type="Proteomes" id="UP000034727"/>
    </source>
</evidence>
<protein>
    <submittedName>
        <fullName evidence="1">Uncharacterized protein</fullName>
    </submittedName>
</protein>
<dbReference type="EMBL" id="LCLJ01000012">
    <property type="protein sequence ID" value="KKU15106.1"/>
    <property type="molecule type" value="Genomic_DNA"/>
</dbReference>
<gene>
    <name evidence="1" type="ORF">UX22_C0012G0025</name>
</gene>
<name>A0A0G1N3E4_9BACT</name>
<comment type="caution">
    <text evidence="1">The sequence shown here is derived from an EMBL/GenBank/DDBJ whole genome shotgun (WGS) entry which is preliminary data.</text>
</comment>
<dbReference type="AlphaFoldDB" id="A0A0G1N3E4"/>
<organism evidence="1 2">
    <name type="scientific">Candidatus Jorgensenbacteria bacterium GW2011_GWA2_45_9</name>
    <dbReference type="NCBI Taxonomy" id="1618663"/>
    <lineage>
        <taxon>Bacteria</taxon>
        <taxon>Candidatus Joergenseniibacteriota</taxon>
    </lineage>
</organism>
<proteinExistence type="predicted"/>
<evidence type="ECO:0000313" key="1">
    <source>
        <dbReference type="EMBL" id="KKU15106.1"/>
    </source>
</evidence>
<dbReference type="Proteomes" id="UP000034727">
    <property type="component" value="Unassembled WGS sequence"/>
</dbReference>
<reference evidence="1 2" key="1">
    <citation type="journal article" date="2015" name="Nature">
        <title>rRNA introns, odd ribosomes, and small enigmatic genomes across a large radiation of phyla.</title>
        <authorList>
            <person name="Brown C.T."/>
            <person name="Hug L.A."/>
            <person name="Thomas B.C."/>
            <person name="Sharon I."/>
            <person name="Castelle C.J."/>
            <person name="Singh A."/>
            <person name="Wilkins M.J."/>
            <person name="Williams K.H."/>
            <person name="Banfield J.F."/>
        </authorList>
    </citation>
    <scope>NUCLEOTIDE SEQUENCE [LARGE SCALE GENOMIC DNA]</scope>
</reference>
<accession>A0A0G1N3E4</accession>
<sequence length="398" mass="44425">MRKALDFIRVIPSHFRRGKHCVVIEETGCPPRQTGLPAQAGGINVTETYIADSDGSVKFINVLHGDTVGDFKRPLFKADFLVLAMNGKNATTVQNTARVSRADKTRPINTEEYEEILFRALSEFFNTYRAFSAKKMSIPESRTVLFDASVSEMAVDGRKVVDLTDISGKEISVRLRGTFMSEEKAREANRLASWANKVFPVEANGALAVFISGKKDTALFCEESSTSAFNATSDRVVYEGEADWKISSVTEGIKKALAISDNDAIAVLNRFANAEMSKQMSNFIDGIFEKYMAPFVKSVGDSIKKHGRMNAPVMHLVFSIPVREGLGWLKHSNYFRINSLEEKLNASGFRIVIPEKQAKNIKSKNISVRTAALAVYPFAFPRNENADKILYKRAKWFM</sequence>